<reference evidence="1 2" key="1">
    <citation type="journal article" date="2019" name="Nat. Ecol. Evol.">
        <title>Megaphylogeny resolves global patterns of mushroom evolution.</title>
        <authorList>
            <person name="Varga T."/>
            <person name="Krizsan K."/>
            <person name="Foldi C."/>
            <person name="Dima B."/>
            <person name="Sanchez-Garcia M."/>
            <person name="Sanchez-Ramirez S."/>
            <person name="Szollosi G.J."/>
            <person name="Szarkandi J.G."/>
            <person name="Papp V."/>
            <person name="Albert L."/>
            <person name="Andreopoulos W."/>
            <person name="Angelini C."/>
            <person name="Antonin V."/>
            <person name="Barry K.W."/>
            <person name="Bougher N.L."/>
            <person name="Buchanan P."/>
            <person name="Buyck B."/>
            <person name="Bense V."/>
            <person name="Catcheside P."/>
            <person name="Chovatia M."/>
            <person name="Cooper J."/>
            <person name="Damon W."/>
            <person name="Desjardin D."/>
            <person name="Finy P."/>
            <person name="Geml J."/>
            <person name="Haridas S."/>
            <person name="Hughes K."/>
            <person name="Justo A."/>
            <person name="Karasinski D."/>
            <person name="Kautmanova I."/>
            <person name="Kiss B."/>
            <person name="Kocsube S."/>
            <person name="Kotiranta H."/>
            <person name="LaButti K.M."/>
            <person name="Lechner B.E."/>
            <person name="Liimatainen K."/>
            <person name="Lipzen A."/>
            <person name="Lukacs Z."/>
            <person name="Mihaltcheva S."/>
            <person name="Morgado L.N."/>
            <person name="Niskanen T."/>
            <person name="Noordeloos M.E."/>
            <person name="Ohm R.A."/>
            <person name="Ortiz-Santana B."/>
            <person name="Ovrebo C."/>
            <person name="Racz N."/>
            <person name="Riley R."/>
            <person name="Savchenko A."/>
            <person name="Shiryaev A."/>
            <person name="Soop K."/>
            <person name="Spirin V."/>
            <person name="Szebenyi C."/>
            <person name="Tomsovsky M."/>
            <person name="Tulloss R.E."/>
            <person name="Uehling J."/>
            <person name="Grigoriev I.V."/>
            <person name="Vagvolgyi C."/>
            <person name="Papp T."/>
            <person name="Martin F.M."/>
            <person name="Miettinen O."/>
            <person name="Hibbett D.S."/>
            <person name="Nagy L.G."/>
        </authorList>
    </citation>
    <scope>NUCLEOTIDE SEQUENCE [LARGE SCALE GENOMIC DNA]</scope>
    <source>
        <strain evidence="1 2">NL-1719</strain>
    </source>
</reference>
<accession>A0ACD2ZYU8</accession>
<name>A0ACD2ZYU8_9AGAR</name>
<organism evidence="1 2">
    <name type="scientific">Pluteus cervinus</name>
    <dbReference type="NCBI Taxonomy" id="181527"/>
    <lineage>
        <taxon>Eukaryota</taxon>
        <taxon>Fungi</taxon>
        <taxon>Dikarya</taxon>
        <taxon>Basidiomycota</taxon>
        <taxon>Agaricomycotina</taxon>
        <taxon>Agaricomycetes</taxon>
        <taxon>Agaricomycetidae</taxon>
        <taxon>Agaricales</taxon>
        <taxon>Pluteineae</taxon>
        <taxon>Pluteaceae</taxon>
        <taxon>Pluteus</taxon>
    </lineage>
</organism>
<gene>
    <name evidence="1" type="ORF">BDN72DRAFT_62716</name>
</gene>
<evidence type="ECO:0000313" key="1">
    <source>
        <dbReference type="EMBL" id="TFK58611.1"/>
    </source>
</evidence>
<sequence>MITTKNALMNFSTTFVGMWHVEKRYLWSTQRVSCNGPSFHFFHSPLGAAELARNLLIDADSGLPTAALSCQLGAVIARALRLPEAFKVYEAFMGCLGKDRLDALGLSISFHSLGGPSAVCSVIPDAISYASETGNYASALQWSDQGCSRIWNWLFHSRLSIGQSATEPAVARTLKARPPWIDSWGKRQRGEQNGYDPMADNKVYLSASGYNRVPGFERFLLPKTLAEITSLAEVLGGPIVYLNADRYSSQALAVLPGLDDVVHIPLPDLDDIPFLRAISVEFMKSPQNFLWEGSLMKGLWERKGFKVDPPTYQHTPSIGTRAVHLLAYLWGKIVKPVLDGLGIQVRYSADISSTLLSLLLSMHRKQQPICPESGGVLQVP</sequence>
<proteinExistence type="predicted"/>
<protein>
    <submittedName>
        <fullName evidence="1">Uncharacterized protein</fullName>
    </submittedName>
</protein>
<keyword evidence="2" id="KW-1185">Reference proteome</keyword>
<evidence type="ECO:0000313" key="2">
    <source>
        <dbReference type="Proteomes" id="UP000308600"/>
    </source>
</evidence>
<dbReference type="Proteomes" id="UP000308600">
    <property type="component" value="Unassembled WGS sequence"/>
</dbReference>
<dbReference type="EMBL" id="ML209277">
    <property type="protein sequence ID" value="TFK58611.1"/>
    <property type="molecule type" value="Genomic_DNA"/>
</dbReference>